<dbReference type="InterPro" id="IPR038765">
    <property type="entry name" value="Papain-like_cys_pep_sf"/>
</dbReference>
<sequence length="341" mass="40629">MKSKQKTKRIQNKHKLIRNKQRVKNKSKKTHSKTRQTNKKHLANNNEILSFPKEEENKSFKKLNCSPKGKNEVKEYTCYTDNDLQKLRNMWNARHPDKKIVTNDSKEIWSLLKNYYSNICNKESCWVRQMTKGTKMEKELLESFSPVSPEDWKKKPNEWLSSIDIIEVMNQYEKTYKCFDFLGPSPIDYDTHKLYGECVWEELCHFSLAEQIKKGKNKIGVIFNTDPHDRGGEHWISLFINIKKGTIFFFDSAGDKAPNQVMKFVNMVIDQGRNLPQKIDFQFDQNHPVEHQYKNTECGVYSLFFIIHMLEDNITSHYLKTHILKDEYMQQFRKVYFNEDL</sequence>
<dbReference type="PROSITE" id="PS50600">
    <property type="entry name" value="ULP_PROTEASE"/>
    <property type="match status" value="1"/>
</dbReference>
<dbReference type="InterPro" id="IPR003653">
    <property type="entry name" value="Peptidase_C48_C"/>
</dbReference>
<feature type="domain" description="Ubiquitin-like protease family profile" evidence="4">
    <location>
        <begin position="134"/>
        <end position="309"/>
    </location>
</feature>
<proteinExistence type="predicted"/>
<dbReference type="EMBL" id="MN740122">
    <property type="protein sequence ID" value="QHT88755.1"/>
    <property type="molecule type" value="Genomic_DNA"/>
</dbReference>
<dbReference type="GO" id="GO:0006508">
    <property type="term" value="P:proteolysis"/>
    <property type="evidence" value="ECO:0007669"/>
    <property type="project" value="UniProtKB-KW"/>
</dbReference>
<protein>
    <recommendedName>
        <fullName evidence="4">Ubiquitin-like protease family profile domain-containing protein</fullName>
    </recommendedName>
</protein>
<organism evidence="5">
    <name type="scientific">viral metagenome</name>
    <dbReference type="NCBI Taxonomy" id="1070528"/>
    <lineage>
        <taxon>unclassified sequences</taxon>
        <taxon>metagenomes</taxon>
        <taxon>organismal metagenomes</taxon>
    </lineage>
</organism>
<feature type="compositionally biased region" description="Basic residues" evidence="3">
    <location>
        <begin position="1"/>
        <end position="42"/>
    </location>
</feature>
<dbReference type="SUPFAM" id="SSF54001">
    <property type="entry name" value="Cysteine proteinases"/>
    <property type="match status" value="1"/>
</dbReference>
<keyword evidence="1" id="KW-0645">Protease</keyword>
<dbReference type="AlphaFoldDB" id="A0A6C0I8M2"/>
<evidence type="ECO:0000256" key="1">
    <source>
        <dbReference type="ARBA" id="ARBA00022670"/>
    </source>
</evidence>
<name>A0A6C0I8M2_9ZZZZ</name>
<dbReference type="Gene3D" id="3.40.395.10">
    <property type="entry name" value="Adenoviral Proteinase, Chain A"/>
    <property type="match status" value="1"/>
</dbReference>
<evidence type="ECO:0000259" key="4">
    <source>
        <dbReference type="PROSITE" id="PS50600"/>
    </source>
</evidence>
<dbReference type="Pfam" id="PF02902">
    <property type="entry name" value="Peptidase_C48"/>
    <property type="match status" value="1"/>
</dbReference>
<evidence type="ECO:0000313" key="5">
    <source>
        <dbReference type="EMBL" id="QHT88755.1"/>
    </source>
</evidence>
<accession>A0A6C0I8M2</accession>
<dbReference type="GO" id="GO:0008234">
    <property type="term" value="F:cysteine-type peptidase activity"/>
    <property type="evidence" value="ECO:0007669"/>
    <property type="project" value="InterPro"/>
</dbReference>
<evidence type="ECO:0000256" key="2">
    <source>
        <dbReference type="ARBA" id="ARBA00022801"/>
    </source>
</evidence>
<feature type="region of interest" description="Disordered" evidence="3">
    <location>
        <begin position="1"/>
        <end position="44"/>
    </location>
</feature>
<keyword evidence="2" id="KW-0378">Hydrolase</keyword>
<reference evidence="5" key="1">
    <citation type="journal article" date="2020" name="Nature">
        <title>Giant virus diversity and host interactions through global metagenomics.</title>
        <authorList>
            <person name="Schulz F."/>
            <person name="Roux S."/>
            <person name="Paez-Espino D."/>
            <person name="Jungbluth S."/>
            <person name="Walsh D.A."/>
            <person name="Denef V.J."/>
            <person name="McMahon K.D."/>
            <person name="Konstantinidis K.T."/>
            <person name="Eloe-Fadrosh E.A."/>
            <person name="Kyrpides N.C."/>
            <person name="Woyke T."/>
        </authorList>
    </citation>
    <scope>NUCLEOTIDE SEQUENCE</scope>
    <source>
        <strain evidence="5">GVMAG-M-3300023184-51</strain>
    </source>
</reference>
<evidence type="ECO:0000256" key="3">
    <source>
        <dbReference type="SAM" id="MobiDB-lite"/>
    </source>
</evidence>